<dbReference type="PRINTS" id="PR00469">
    <property type="entry name" value="PNDRDTASEII"/>
</dbReference>
<dbReference type="InterPro" id="IPR023753">
    <property type="entry name" value="FAD/NAD-binding_dom"/>
</dbReference>
<feature type="domain" description="FAD/NAD(P)-binding" evidence="4">
    <location>
        <begin position="15"/>
        <end position="302"/>
    </location>
</feature>
<dbReference type="AlphaFoldDB" id="D1PQZ1"/>
<evidence type="ECO:0000256" key="2">
    <source>
        <dbReference type="ARBA" id="ARBA00023002"/>
    </source>
</evidence>
<dbReference type="InterPro" id="IPR036188">
    <property type="entry name" value="FAD/NAD-bd_sf"/>
</dbReference>
<gene>
    <name evidence="5" type="ORF">SUBVAR_06818</name>
</gene>
<name>D1PQZ1_9FIRM</name>
<dbReference type="SUPFAM" id="SSF51905">
    <property type="entry name" value="FAD/NAD(P)-binding domain"/>
    <property type="match status" value="2"/>
</dbReference>
<keyword evidence="6" id="KW-1185">Reference proteome</keyword>
<keyword evidence="3" id="KW-1133">Transmembrane helix</keyword>
<keyword evidence="3" id="KW-0812">Transmembrane</keyword>
<keyword evidence="3" id="KW-0472">Membrane</keyword>
<keyword evidence="2" id="KW-0560">Oxidoreductase</keyword>
<proteinExistence type="predicted"/>
<feature type="transmembrane region" description="Helical" evidence="3">
    <location>
        <begin position="12"/>
        <end position="34"/>
    </location>
</feature>
<dbReference type="GO" id="GO:0016491">
    <property type="term" value="F:oxidoreductase activity"/>
    <property type="evidence" value="ECO:0007669"/>
    <property type="project" value="UniProtKB-KW"/>
</dbReference>
<evidence type="ECO:0000259" key="4">
    <source>
        <dbReference type="Pfam" id="PF07992"/>
    </source>
</evidence>
<dbReference type="Proteomes" id="UP000003438">
    <property type="component" value="Unassembled WGS sequence"/>
</dbReference>
<dbReference type="InterPro" id="IPR050097">
    <property type="entry name" value="Ferredoxin-NADP_redctase_2"/>
</dbReference>
<dbReference type="Pfam" id="PF07992">
    <property type="entry name" value="Pyr_redox_2"/>
    <property type="match status" value="1"/>
</dbReference>
<comment type="caution">
    <text evidence="5">The sequence shown here is derived from an EMBL/GenBank/DDBJ whole genome shotgun (WGS) entry which is preliminary data.</text>
</comment>
<dbReference type="Gene3D" id="3.50.50.60">
    <property type="entry name" value="FAD/NAD(P)-binding domain"/>
    <property type="match status" value="2"/>
</dbReference>
<organism evidence="5 6">
    <name type="scientific">Subdoligranulum variabile DSM 15176</name>
    <dbReference type="NCBI Taxonomy" id="411471"/>
    <lineage>
        <taxon>Bacteria</taxon>
        <taxon>Bacillati</taxon>
        <taxon>Bacillota</taxon>
        <taxon>Clostridia</taxon>
        <taxon>Eubacteriales</taxon>
        <taxon>Oscillospiraceae</taxon>
        <taxon>Subdoligranulum</taxon>
    </lineage>
</organism>
<dbReference type="EMBL" id="ACBY02000054">
    <property type="protein sequence ID" value="EFB74838.1"/>
    <property type="molecule type" value="Genomic_DNA"/>
</dbReference>
<evidence type="ECO:0000313" key="6">
    <source>
        <dbReference type="Proteomes" id="UP000003438"/>
    </source>
</evidence>
<evidence type="ECO:0000256" key="1">
    <source>
        <dbReference type="ARBA" id="ARBA00022630"/>
    </source>
</evidence>
<dbReference type="eggNOG" id="COG0492">
    <property type="taxonomic scope" value="Bacteria"/>
</dbReference>
<dbReference type="STRING" id="411471.SUBVAR_06818"/>
<reference evidence="5" key="1">
    <citation type="submission" date="2009-12" db="EMBL/GenBank/DDBJ databases">
        <authorList>
            <person name="Weinstock G."/>
            <person name="Sodergren E."/>
            <person name="Clifton S."/>
            <person name="Fulton L."/>
            <person name="Fulton B."/>
            <person name="Courtney L."/>
            <person name="Fronick C."/>
            <person name="Harrison M."/>
            <person name="Strong C."/>
            <person name="Farmer C."/>
            <person name="Delahaunty K."/>
            <person name="Markovic C."/>
            <person name="Hall O."/>
            <person name="Minx P."/>
            <person name="Tomlinson C."/>
            <person name="Mitreva M."/>
            <person name="Nelson J."/>
            <person name="Hou S."/>
            <person name="Wollam A."/>
            <person name="Pepin K.H."/>
            <person name="Johnson M."/>
            <person name="Bhonagiri V."/>
            <person name="Nash W.E."/>
            <person name="Warren W."/>
            <person name="Chinwalla A."/>
            <person name="Mardis E.R."/>
            <person name="Wilson R.K."/>
        </authorList>
    </citation>
    <scope>NUCLEOTIDE SEQUENCE [LARGE SCALE GENOMIC DNA]</scope>
    <source>
        <strain evidence="5">DSM 15176</strain>
    </source>
</reference>
<evidence type="ECO:0000313" key="5">
    <source>
        <dbReference type="EMBL" id="EFB74838.1"/>
    </source>
</evidence>
<dbReference type="PRINTS" id="PR00368">
    <property type="entry name" value="FADPNR"/>
</dbReference>
<dbReference type="HOGENOM" id="CLU_031864_5_3_9"/>
<protein>
    <submittedName>
        <fullName evidence="5">Pyridine nucleotide-disulfide oxidoreductase</fullName>
    </submittedName>
</protein>
<evidence type="ECO:0000256" key="3">
    <source>
        <dbReference type="SAM" id="Phobius"/>
    </source>
</evidence>
<accession>D1PQZ1</accession>
<dbReference type="PANTHER" id="PTHR48105">
    <property type="entry name" value="THIOREDOXIN REDUCTASE 1-RELATED-RELATED"/>
    <property type="match status" value="1"/>
</dbReference>
<sequence>MQAKKHPERKRWTMYDILIIGAGPAGISAGIYAVSRGKRTLVLEKAQVGGIIGKVSTVTHYTALQQQETGATFAARMKEQALRAGVEIVRAEVTRVSLTGEVKSVTTDQGVYEARRIILANGGTPRKLGIPGEAELAGKGMGMNAARDGAAYTGKNIYVVGGADGAVKEALYLASFAKHLTIIHFEDQLGCIAEFRQKVAAAGNISLRLGSRLHAVYGKDRVERLEIASEHDGSLEVIEDPGCGIFVYAGVTPNTALYPELTLVDSYIPTNEKMETAIPGVYAAGDIRVKQVRQVATAVSDGAIAAINAAM</sequence>
<keyword evidence="1" id="KW-0285">Flavoprotein</keyword>